<dbReference type="AlphaFoldDB" id="M0DVV2"/>
<evidence type="ECO:0000313" key="2">
    <source>
        <dbReference type="EMBL" id="ELZ39606.1"/>
    </source>
</evidence>
<organism evidence="2 3">
    <name type="scientific">Halorubrum tebenquichense DSM 14210</name>
    <dbReference type="NCBI Taxonomy" id="1227485"/>
    <lineage>
        <taxon>Archaea</taxon>
        <taxon>Methanobacteriati</taxon>
        <taxon>Methanobacteriota</taxon>
        <taxon>Stenosarchaea group</taxon>
        <taxon>Halobacteria</taxon>
        <taxon>Halobacteriales</taxon>
        <taxon>Haloferacaceae</taxon>
        <taxon>Halorubrum</taxon>
    </lineage>
</organism>
<dbReference type="Proteomes" id="UP000011523">
    <property type="component" value="Unassembled WGS sequence"/>
</dbReference>
<keyword evidence="3" id="KW-1185">Reference proteome</keyword>
<reference evidence="2 3" key="1">
    <citation type="journal article" date="2014" name="PLoS Genet.">
        <title>Phylogenetically driven sequencing of extremely halophilic archaea reveals strategies for static and dynamic osmo-response.</title>
        <authorList>
            <person name="Becker E.A."/>
            <person name="Seitzer P.M."/>
            <person name="Tritt A."/>
            <person name="Larsen D."/>
            <person name="Krusor M."/>
            <person name="Yao A.I."/>
            <person name="Wu D."/>
            <person name="Madern D."/>
            <person name="Eisen J.A."/>
            <person name="Darling A.E."/>
            <person name="Facciotti M.T."/>
        </authorList>
    </citation>
    <scope>NUCLEOTIDE SEQUENCE [LARGE SCALE GENOMIC DNA]</scope>
    <source>
        <strain evidence="2 3">DSM 14210</strain>
    </source>
</reference>
<comment type="caution">
    <text evidence="2">The sequence shown here is derived from an EMBL/GenBank/DDBJ whole genome shotgun (WGS) entry which is preliminary data.</text>
</comment>
<feature type="compositionally biased region" description="Polar residues" evidence="1">
    <location>
        <begin position="1"/>
        <end position="10"/>
    </location>
</feature>
<dbReference type="EMBL" id="AOJD01000027">
    <property type="protein sequence ID" value="ELZ39606.1"/>
    <property type="molecule type" value="Genomic_DNA"/>
</dbReference>
<feature type="region of interest" description="Disordered" evidence="1">
    <location>
        <begin position="1"/>
        <end position="28"/>
    </location>
</feature>
<sequence length="185" mass="20815">MSVDASSTPDASMGSLPDPRIQDRHGPEPVAHSAAVQYVFNDADRELSVYSVVHQLWYDVVADRDQEPGTVGELDERDHSWLDAPTPGREWVVKLIPSRWKAGTGTGDDYSAYYKYDLTLRERDEDGDLYKTGRACSLRVLPQFADLNYKDESDLTYRYGEGSLVRCSTTWADESEKVGGDVRSR</sequence>
<dbReference type="PATRIC" id="fig|1227485.3.peg.918"/>
<accession>M0DVV2</accession>
<proteinExistence type="predicted"/>
<protein>
    <submittedName>
        <fullName evidence="2">Uncharacterized protein</fullName>
    </submittedName>
</protein>
<gene>
    <name evidence="2" type="ORF">C472_04808</name>
</gene>
<dbReference type="RefSeq" id="WP_006628654.1">
    <property type="nucleotide sequence ID" value="NZ_AOJD01000027.1"/>
</dbReference>
<evidence type="ECO:0000313" key="3">
    <source>
        <dbReference type="Proteomes" id="UP000011523"/>
    </source>
</evidence>
<name>M0DVV2_9EURY</name>
<evidence type="ECO:0000256" key="1">
    <source>
        <dbReference type="SAM" id="MobiDB-lite"/>
    </source>
</evidence>